<protein>
    <submittedName>
        <fullName evidence="2">MEDS domain-containing protein</fullName>
    </submittedName>
</protein>
<dbReference type="Proteomes" id="UP001444625">
    <property type="component" value="Unassembled WGS sequence"/>
</dbReference>
<keyword evidence="3" id="KW-1185">Reference proteome</keyword>
<feature type="domain" description="MEDS" evidence="1">
    <location>
        <begin position="15"/>
        <end position="167"/>
    </location>
</feature>
<dbReference type="Pfam" id="PF14417">
    <property type="entry name" value="MEDS"/>
    <property type="match status" value="1"/>
</dbReference>
<evidence type="ECO:0000313" key="2">
    <source>
        <dbReference type="EMBL" id="MEN2767899.1"/>
    </source>
</evidence>
<evidence type="ECO:0000259" key="1">
    <source>
        <dbReference type="Pfam" id="PF14417"/>
    </source>
</evidence>
<organism evidence="2 3">
    <name type="scientific">Ornithinibacillus xuwenensis</name>
    <dbReference type="NCBI Taxonomy" id="3144668"/>
    <lineage>
        <taxon>Bacteria</taxon>
        <taxon>Bacillati</taxon>
        <taxon>Bacillota</taxon>
        <taxon>Bacilli</taxon>
        <taxon>Bacillales</taxon>
        <taxon>Bacillaceae</taxon>
        <taxon>Ornithinibacillus</taxon>
    </lineage>
</organism>
<comment type="caution">
    <text evidence="2">The sequence shown here is derived from an EMBL/GenBank/DDBJ whole genome shotgun (WGS) entry which is preliminary data.</text>
</comment>
<dbReference type="RefSeq" id="WP_345825365.1">
    <property type="nucleotide sequence ID" value="NZ_JBDIML010000003.1"/>
</dbReference>
<reference evidence="2 3" key="1">
    <citation type="submission" date="2024-05" db="EMBL/GenBank/DDBJ databases">
        <authorList>
            <person name="Haq I."/>
            <person name="Ullah Z."/>
            <person name="Ahmad R."/>
            <person name="Li M."/>
            <person name="Tong Y."/>
        </authorList>
    </citation>
    <scope>NUCLEOTIDE SEQUENCE [LARGE SCALE GENOMIC DNA]</scope>
    <source>
        <strain evidence="2 3">16A2E</strain>
    </source>
</reference>
<evidence type="ECO:0000313" key="3">
    <source>
        <dbReference type="Proteomes" id="UP001444625"/>
    </source>
</evidence>
<dbReference type="InterPro" id="IPR025847">
    <property type="entry name" value="MEDS_domain"/>
</dbReference>
<gene>
    <name evidence="2" type="ORF">ABC228_11915</name>
</gene>
<dbReference type="EMBL" id="JBDIML010000003">
    <property type="protein sequence ID" value="MEN2767899.1"/>
    <property type="molecule type" value="Genomic_DNA"/>
</dbReference>
<name>A0ABU9XLB6_9BACI</name>
<sequence length="186" mass="22184">MVRLTKYLEVQNRAHILYFFQAHQCYLQNLEAYIEEGLKRKHHLIVIENPAIYNELEKKFILNLPKEQQAYIHYINNLSYYNYYHSFDIHNIIEKFSGLLDPFLAQNIVMRTWAHVEWMNQDNIIEKLDEFEKLADCAVSDLGIMSVCAYDSYDITAALQTKLMRSHEYLMTDLEIVKSPFYQKTS</sequence>
<accession>A0ABU9XLB6</accession>
<proteinExistence type="predicted"/>